<dbReference type="RefSeq" id="WP_078930793.1">
    <property type="nucleotide sequence ID" value="NZ_FUXC01000005.1"/>
</dbReference>
<keyword evidence="8" id="KW-1185">Reference proteome</keyword>
<evidence type="ECO:0000259" key="6">
    <source>
        <dbReference type="Pfam" id="PF02826"/>
    </source>
</evidence>
<dbReference type="InterPro" id="IPR006139">
    <property type="entry name" value="D-isomer_2_OHA_DH_cat_dom"/>
</dbReference>
<feature type="domain" description="D-isomer specific 2-hydroxyacid dehydrogenase NAD-binding" evidence="6">
    <location>
        <begin position="109"/>
        <end position="285"/>
    </location>
</feature>
<comment type="similarity">
    <text evidence="1 4">Belongs to the D-isomer specific 2-hydroxyacid dehydrogenase family.</text>
</comment>
<dbReference type="OrthoDB" id="9805416at2"/>
<protein>
    <submittedName>
        <fullName evidence="7">Glycerate dehydrogenase</fullName>
    </submittedName>
</protein>
<reference evidence="7 8" key="1">
    <citation type="submission" date="2017-02" db="EMBL/GenBank/DDBJ databases">
        <authorList>
            <person name="Peterson S.W."/>
        </authorList>
    </citation>
    <scope>NUCLEOTIDE SEQUENCE [LARGE SCALE GENOMIC DNA]</scope>
    <source>
        <strain evidence="7 8">ATCC BAA-909</strain>
    </source>
</reference>
<sequence>MNNKCVVLNAKKMNFDGKLDFSVLSSDVTVYDDTTNEELPGRIQGADIIVTKEMPVSAEMIQRFPESVKLICEAGTGYNNIDLEAARKKGITVCNIPAYSTERVAHTAIMMILNLSSTMQVQMKMLANGNHDNFTKNLQVPHVEVNGKTLGVIGAGHIGKKVIKIAQALDMNILVYTRTPGEDEKGIRYVSLKELLEHSDYVSLHCPLTESTKHMINKETLKLMKPSAFIINTSRGALIDEAALIEALKNGKIAGAGLDVQETEPPKETSPLYTMENVLLTPHMGWKGLETRKRLVSILADNIKNFLAGNPKNVVSEV</sequence>
<dbReference type="InterPro" id="IPR029753">
    <property type="entry name" value="D-isomer_DH_CS"/>
</dbReference>
<dbReference type="PANTHER" id="PTHR43761:SF1">
    <property type="entry name" value="D-ISOMER SPECIFIC 2-HYDROXYACID DEHYDROGENASE CATALYTIC DOMAIN-CONTAINING PROTEIN-RELATED"/>
    <property type="match status" value="1"/>
</dbReference>
<dbReference type="AlphaFoldDB" id="A0A1T4MZC6"/>
<evidence type="ECO:0000313" key="8">
    <source>
        <dbReference type="Proteomes" id="UP000190395"/>
    </source>
</evidence>
<evidence type="ECO:0000259" key="5">
    <source>
        <dbReference type="Pfam" id="PF00389"/>
    </source>
</evidence>
<dbReference type="InterPro" id="IPR006140">
    <property type="entry name" value="D-isomer_DH_NAD-bd"/>
</dbReference>
<dbReference type="EMBL" id="FUXC01000005">
    <property type="protein sequence ID" value="SJZ72206.1"/>
    <property type="molecule type" value="Genomic_DNA"/>
</dbReference>
<organism evidence="7 8">
    <name type="scientific">Treponema berlinense</name>
    <dbReference type="NCBI Taxonomy" id="225004"/>
    <lineage>
        <taxon>Bacteria</taxon>
        <taxon>Pseudomonadati</taxon>
        <taxon>Spirochaetota</taxon>
        <taxon>Spirochaetia</taxon>
        <taxon>Spirochaetales</taxon>
        <taxon>Treponemataceae</taxon>
        <taxon>Treponema</taxon>
    </lineage>
</organism>
<dbReference type="SUPFAM" id="SSF52283">
    <property type="entry name" value="Formate/glycerate dehydrogenase catalytic domain-like"/>
    <property type="match status" value="1"/>
</dbReference>
<dbReference type="GO" id="GO:0051287">
    <property type="term" value="F:NAD binding"/>
    <property type="evidence" value="ECO:0007669"/>
    <property type="project" value="InterPro"/>
</dbReference>
<accession>A0A1T4MZC6</accession>
<dbReference type="PANTHER" id="PTHR43761">
    <property type="entry name" value="D-ISOMER SPECIFIC 2-HYDROXYACID DEHYDROGENASE FAMILY PROTEIN (AFU_ORTHOLOGUE AFUA_1G13630)"/>
    <property type="match status" value="1"/>
</dbReference>
<proteinExistence type="inferred from homology"/>
<dbReference type="Pfam" id="PF00389">
    <property type="entry name" value="2-Hacid_dh"/>
    <property type="match status" value="1"/>
</dbReference>
<dbReference type="InterPro" id="IPR029752">
    <property type="entry name" value="D-isomer_DH_CS1"/>
</dbReference>
<dbReference type="SUPFAM" id="SSF51735">
    <property type="entry name" value="NAD(P)-binding Rossmann-fold domains"/>
    <property type="match status" value="1"/>
</dbReference>
<dbReference type="STRING" id="225004.SAMN02745152_01037"/>
<dbReference type="Gene3D" id="3.40.50.720">
    <property type="entry name" value="NAD(P)-binding Rossmann-like Domain"/>
    <property type="match status" value="2"/>
</dbReference>
<dbReference type="PROSITE" id="PS00065">
    <property type="entry name" value="D_2_HYDROXYACID_DH_1"/>
    <property type="match status" value="1"/>
</dbReference>
<dbReference type="PROSITE" id="PS00671">
    <property type="entry name" value="D_2_HYDROXYACID_DH_3"/>
    <property type="match status" value="1"/>
</dbReference>
<dbReference type="GO" id="GO:0016616">
    <property type="term" value="F:oxidoreductase activity, acting on the CH-OH group of donors, NAD or NADP as acceptor"/>
    <property type="evidence" value="ECO:0007669"/>
    <property type="project" value="InterPro"/>
</dbReference>
<dbReference type="Proteomes" id="UP000190395">
    <property type="component" value="Unassembled WGS sequence"/>
</dbReference>
<evidence type="ECO:0000256" key="2">
    <source>
        <dbReference type="ARBA" id="ARBA00023002"/>
    </source>
</evidence>
<gene>
    <name evidence="7" type="ORF">SAMN02745152_01037</name>
</gene>
<dbReference type="InterPro" id="IPR050418">
    <property type="entry name" value="D-iso_2-hydroxyacid_DH_PdxB"/>
</dbReference>
<evidence type="ECO:0000256" key="4">
    <source>
        <dbReference type="RuleBase" id="RU003719"/>
    </source>
</evidence>
<dbReference type="InterPro" id="IPR036291">
    <property type="entry name" value="NAD(P)-bd_dom_sf"/>
</dbReference>
<feature type="domain" description="D-isomer specific 2-hydroxyacid dehydrogenase catalytic" evidence="5">
    <location>
        <begin position="25"/>
        <end position="315"/>
    </location>
</feature>
<evidence type="ECO:0000256" key="1">
    <source>
        <dbReference type="ARBA" id="ARBA00005854"/>
    </source>
</evidence>
<dbReference type="Pfam" id="PF02826">
    <property type="entry name" value="2-Hacid_dh_C"/>
    <property type="match status" value="1"/>
</dbReference>
<evidence type="ECO:0000256" key="3">
    <source>
        <dbReference type="ARBA" id="ARBA00023027"/>
    </source>
</evidence>
<keyword evidence="3" id="KW-0520">NAD</keyword>
<name>A0A1T4MZC6_9SPIR</name>
<dbReference type="FunFam" id="3.40.50.720:FF:000203">
    <property type="entry name" value="D-3-phosphoglycerate dehydrogenase (SerA)"/>
    <property type="match status" value="1"/>
</dbReference>
<evidence type="ECO:0000313" key="7">
    <source>
        <dbReference type="EMBL" id="SJZ72206.1"/>
    </source>
</evidence>
<keyword evidence="2 4" id="KW-0560">Oxidoreductase</keyword>
<dbReference type="GeneID" id="303367289"/>